<reference evidence="6 7" key="1">
    <citation type="journal article" date="2014" name="Genome Announc.">
        <title>Genome Sequence of Pseudomonas sp. Strain P482, a Tomato Rhizosphere Isolate with Broad-Spectrum Antimicrobial Activity.</title>
        <authorList>
            <person name="Krzyzanowska D.M."/>
            <person name="Ossowicki A."/>
            <person name="Jafra S."/>
        </authorList>
    </citation>
    <scope>NUCLEOTIDE SEQUENCE [LARGE SCALE GENOMIC DNA]</scope>
    <source>
        <strain evidence="6 7">P482</strain>
    </source>
</reference>
<dbReference type="EMBL" id="CP071706">
    <property type="protein sequence ID" value="KDO00854.1"/>
    <property type="molecule type" value="Genomic_DNA"/>
</dbReference>
<dbReference type="PANTHER" id="PTHR43289:SF33">
    <property type="entry name" value="SERINE_THREONINE KINASE 31"/>
    <property type="match status" value="1"/>
</dbReference>
<keyword evidence="6" id="KW-0723">Serine/threonine-protein kinase</keyword>
<feature type="domain" description="Protein kinase" evidence="5">
    <location>
        <begin position="1"/>
        <end position="290"/>
    </location>
</feature>
<keyword evidence="1" id="KW-0808">Transferase</keyword>
<evidence type="ECO:0000256" key="2">
    <source>
        <dbReference type="ARBA" id="ARBA00022741"/>
    </source>
</evidence>
<dbReference type="GO" id="GO:0004674">
    <property type="term" value="F:protein serine/threonine kinase activity"/>
    <property type="evidence" value="ECO:0007669"/>
    <property type="project" value="UniProtKB-KW"/>
</dbReference>
<evidence type="ECO:0000256" key="3">
    <source>
        <dbReference type="ARBA" id="ARBA00022777"/>
    </source>
</evidence>
<reference evidence="6 7" key="2">
    <citation type="journal article" date="2016" name="Front. Microbiol.">
        <title>When Genome-Based Approach Meets the 'Old but Good': Revealing Genes Involved in the Antibacterial Activity of Pseudomonas sp. P482 against Soft Rot Pathogens.</title>
        <authorList>
            <person name="Krzyzanowska D.M."/>
            <person name="Ossowicki A."/>
            <person name="Rajewska M."/>
            <person name="Maciag T."/>
            <person name="Jablonska M."/>
            <person name="Obuchowski M."/>
            <person name="Heeb S."/>
            <person name="Jafra S."/>
        </authorList>
    </citation>
    <scope>NUCLEOTIDE SEQUENCE [LARGE SCALE GENOMIC DNA]</scope>
    <source>
        <strain evidence="6 7">P482</strain>
    </source>
</reference>
<dbReference type="InterPro" id="IPR000719">
    <property type="entry name" value="Prot_kinase_dom"/>
</dbReference>
<dbReference type="SUPFAM" id="SSF56112">
    <property type="entry name" value="Protein kinase-like (PK-like)"/>
    <property type="match status" value="1"/>
</dbReference>
<dbReference type="GO" id="GO:0005524">
    <property type="term" value="F:ATP binding"/>
    <property type="evidence" value="ECO:0007669"/>
    <property type="project" value="UniProtKB-KW"/>
</dbReference>
<keyword evidence="7" id="KW-1185">Reference proteome</keyword>
<evidence type="ECO:0000259" key="5">
    <source>
        <dbReference type="PROSITE" id="PS50011"/>
    </source>
</evidence>
<organism evidence="6 7">
    <name type="scientific">Pseudomonas donghuensis</name>
    <dbReference type="NCBI Taxonomy" id="1163398"/>
    <lineage>
        <taxon>Bacteria</taxon>
        <taxon>Pseudomonadati</taxon>
        <taxon>Pseudomonadota</taxon>
        <taxon>Gammaproteobacteria</taxon>
        <taxon>Pseudomonadales</taxon>
        <taxon>Pseudomonadaceae</taxon>
        <taxon>Pseudomonas</taxon>
    </lineage>
</organism>
<protein>
    <submittedName>
        <fullName evidence="6">Serine/threonine protein kinase</fullName>
    </submittedName>
</protein>
<evidence type="ECO:0000256" key="1">
    <source>
        <dbReference type="ARBA" id="ARBA00022679"/>
    </source>
</evidence>
<name>A0AAP0SLN6_9PSED</name>
<sequence>MLVIRQIGRGGFGNVDLVQDTEGNQYARKTFSINQGADFPLELTDNVKRRFVREAQVQAALNHKNIMPVLSSNLTDNPPSFLMPLASASLYQDIQYDRSLNGNAMQAIMDILAGLEELHSIDITHRDLKPQNVLRISSTEGDRYVISDFGLISVKDTQLSVLTQTGMRMGSDYYTAPEIVGDLRMASAQSDIYSVGCILHDLFGEGTRIPCFEIKESGPFSDIMLCCTRREPSRRFGSVADLREAIIAHGQINVTAAEPQVADFITLLSSEQEIDLATWERIINKIEDNYPSQDVKNLLQVISLNRINDLIARDQYKSARLGIMYAQWVGGGTFDFSSCDGIANRLQAFMAVPDLTCQADVLVALLLMGTSHNRWYVERKFAALCNSQMEDGLARRLALELRVLGRQACAAITHLEDSIHTSRNNFHPTIVTTLNQVC</sequence>
<keyword evidence="4" id="KW-0067">ATP-binding</keyword>
<evidence type="ECO:0000313" key="6">
    <source>
        <dbReference type="EMBL" id="KDO00854.1"/>
    </source>
</evidence>
<keyword evidence="2" id="KW-0547">Nucleotide-binding</keyword>
<evidence type="ECO:0000313" key="7">
    <source>
        <dbReference type="Proteomes" id="UP000027121"/>
    </source>
</evidence>
<dbReference type="Proteomes" id="UP000027121">
    <property type="component" value="Chromosome"/>
</dbReference>
<dbReference type="CDD" id="cd14014">
    <property type="entry name" value="STKc_PknB_like"/>
    <property type="match status" value="1"/>
</dbReference>
<gene>
    <name evidence="6" type="ORF">BV82_1308</name>
</gene>
<accession>A0AAP0SLN6</accession>
<dbReference type="RefSeq" id="WP_081839634.1">
    <property type="nucleotide sequence ID" value="NZ_CP071706.1"/>
</dbReference>
<proteinExistence type="predicted"/>
<dbReference type="Gene3D" id="1.10.510.10">
    <property type="entry name" value="Transferase(Phosphotransferase) domain 1"/>
    <property type="match status" value="1"/>
</dbReference>
<keyword evidence="3 6" id="KW-0418">Kinase</keyword>
<dbReference type="PANTHER" id="PTHR43289">
    <property type="entry name" value="MITOGEN-ACTIVATED PROTEIN KINASE KINASE KINASE 20-RELATED"/>
    <property type="match status" value="1"/>
</dbReference>
<dbReference type="GeneID" id="98282689"/>
<dbReference type="PROSITE" id="PS50011">
    <property type="entry name" value="PROTEIN_KINASE_DOM"/>
    <property type="match status" value="1"/>
</dbReference>
<dbReference type="Pfam" id="PF00069">
    <property type="entry name" value="Pkinase"/>
    <property type="match status" value="1"/>
</dbReference>
<evidence type="ECO:0000256" key="4">
    <source>
        <dbReference type="ARBA" id="ARBA00022840"/>
    </source>
</evidence>
<dbReference type="InterPro" id="IPR011009">
    <property type="entry name" value="Kinase-like_dom_sf"/>
</dbReference>
<dbReference type="SMART" id="SM00220">
    <property type="entry name" value="S_TKc"/>
    <property type="match status" value="1"/>
</dbReference>
<dbReference type="AlphaFoldDB" id="A0AAP0SLN6"/>
<dbReference type="KEGG" id="pdw:BV82_1308"/>